<dbReference type="AlphaFoldDB" id="X1HH05"/>
<accession>X1HH05</accession>
<gene>
    <name evidence="1" type="ORF">S03H2_48976</name>
</gene>
<sequence>TRETVAVDTNAISMNRINEIPVGVDMPIGTTFMVGIENTAGDAQQIDGAYRYEVVA</sequence>
<comment type="caution">
    <text evidence="1">The sequence shown here is derived from an EMBL/GenBank/DDBJ whole genome shotgun (WGS) entry which is preliminary data.</text>
</comment>
<name>X1HH05_9ZZZZ</name>
<evidence type="ECO:0000313" key="1">
    <source>
        <dbReference type="EMBL" id="GAH68747.1"/>
    </source>
</evidence>
<dbReference type="EMBL" id="BARU01030918">
    <property type="protein sequence ID" value="GAH68747.1"/>
    <property type="molecule type" value="Genomic_DNA"/>
</dbReference>
<reference evidence="1" key="1">
    <citation type="journal article" date="2014" name="Front. Microbiol.">
        <title>High frequency of phylogenetically diverse reductive dehalogenase-homologous genes in deep subseafloor sedimentary metagenomes.</title>
        <authorList>
            <person name="Kawai M."/>
            <person name="Futagami T."/>
            <person name="Toyoda A."/>
            <person name="Takaki Y."/>
            <person name="Nishi S."/>
            <person name="Hori S."/>
            <person name="Arai W."/>
            <person name="Tsubouchi T."/>
            <person name="Morono Y."/>
            <person name="Uchiyama I."/>
            <person name="Ito T."/>
            <person name="Fujiyama A."/>
            <person name="Inagaki F."/>
            <person name="Takami H."/>
        </authorList>
    </citation>
    <scope>NUCLEOTIDE SEQUENCE</scope>
    <source>
        <strain evidence="1">Expedition CK06-06</strain>
    </source>
</reference>
<proteinExistence type="predicted"/>
<protein>
    <submittedName>
        <fullName evidence="1">Uncharacterized protein</fullName>
    </submittedName>
</protein>
<organism evidence="1">
    <name type="scientific">marine sediment metagenome</name>
    <dbReference type="NCBI Taxonomy" id="412755"/>
    <lineage>
        <taxon>unclassified sequences</taxon>
        <taxon>metagenomes</taxon>
        <taxon>ecological metagenomes</taxon>
    </lineage>
</organism>
<feature type="non-terminal residue" evidence="1">
    <location>
        <position position="1"/>
    </location>
</feature>